<dbReference type="Proteomes" id="UP000642070">
    <property type="component" value="Unassembled WGS sequence"/>
</dbReference>
<reference evidence="1" key="2">
    <citation type="submission" date="2020-09" db="EMBL/GenBank/DDBJ databases">
        <authorList>
            <person name="Sun Q."/>
            <person name="Ohkuma M."/>
        </authorList>
    </citation>
    <scope>NUCLEOTIDE SEQUENCE</scope>
    <source>
        <strain evidence="1">JCM 19831</strain>
    </source>
</reference>
<name>A0A917TUB8_9ACTN</name>
<organism evidence="1 2">
    <name type="scientific">Dactylosporangium sucinum</name>
    <dbReference type="NCBI Taxonomy" id="1424081"/>
    <lineage>
        <taxon>Bacteria</taxon>
        <taxon>Bacillati</taxon>
        <taxon>Actinomycetota</taxon>
        <taxon>Actinomycetes</taxon>
        <taxon>Micromonosporales</taxon>
        <taxon>Micromonosporaceae</taxon>
        <taxon>Dactylosporangium</taxon>
    </lineage>
</organism>
<sequence>MPPPTPETITAAVAALRDDAAAWLAAAADLSGCRLPSLTPAELSGAAGHFAACMNGTTELLASGASACAATAIALQTAAAAYERDEAAAVHRLRQTW</sequence>
<dbReference type="EMBL" id="BMPI01000021">
    <property type="protein sequence ID" value="GGM37894.1"/>
    <property type="molecule type" value="Genomic_DNA"/>
</dbReference>
<dbReference type="AlphaFoldDB" id="A0A917TUB8"/>
<evidence type="ECO:0000313" key="1">
    <source>
        <dbReference type="EMBL" id="GGM37894.1"/>
    </source>
</evidence>
<protein>
    <submittedName>
        <fullName evidence="1">Uncharacterized protein</fullName>
    </submittedName>
</protein>
<comment type="caution">
    <text evidence="1">The sequence shown here is derived from an EMBL/GenBank/DDBJ whole genome shotgun (WGS) entry which is preliminary data.</text>
</comment>
<accession>A0A917TUB8</accession>
<gene>
    <name evidence="1" type="ORF">GCM10007977_044230</name>
</gene>
<reference evidence="1" key="1">
    <citation type="journal article" date="2014" name="Int. J. Syst. Evol. Microbiol.">
        <title>Complete genome sequence of Corynebacterium casei LMG S-19264T (=DSM 44701T), isolated from a smear-ripened cheese.</title>
        <authorList>
            <consortium name="US DOE Joint Genome Institute (JGI-PGF)"/>
            <person name="Walter F."/>
            <person name="Albersmeier A."/>
            <person name="Kalinowski J."/>
            <person name="Ruckert C."/>
        </authorList>
    </citation>
    <scope>NUCLEOTIDE SEQUENCE</scope>
    <source>
        <strain evidence="1">JCM 19831</strain>
    </source>
</reference>
<dbReference type="RefSeq" id="WP_190251807.1">
    <property type="nucleotide sequence ID" value="NZ_BMPI01000021.1"/>
</dbReference>
<evidence type="ECO:0000313" key="2">
    <source>
        <dbReference type="Proteomes" id="UP000642070"/>
    </source>
</evidence>
<keyword evidence="2" id="KW-1185">Reference proteome</keyword>
<proteinExistence type="predicted"/>